<evidence type="ECO:0000313" key="2">
    <source>
        <dbReference type="EMBL" id="UUI72091.1"/>
    </source>
</evidence>
<dbReference type="EMBL" id="CP101987">
    <property type="protein sequence ID" value="UUI72091.1"/>
    <property type="molecule type" value="Genomic_DNA"/>
</dbReference>
<reference evidence="2 3" key="1">
    <citation type="submission" date="2022-07" db="EMBL/GenBank/DDBJ databases">
        <title>Novel species in genus cellulomonas.</title>
        <authorList>
            <person name="Ye L."/>
        </authorList>
    </citation>
    <scope>NUCLEOTIDE SEQUENCE [LARGE SCALE GENOMIC DNA]</scope>
    <source>
        <strain evidence="3">zg-B89</strain>
    </source>
</reference>
<evidence type="ECO:0000313" key="3">
    <source>
        <dbReference type="Proteomes" id="UP001316384"/>
    </source>
</evidence>
<protein>
    <recommendedName>
        <fullName evidence="4">DUF4126 domain-containing protein</fullName>
    </recommendedName>
</protein>
<evidence type="ECO:0000256" key="1">
    <source>
        <dbReference type="SAM" id="SignalP"/>
    </source>
</evidence>
<gene>
    <name evidence="2" type="ORF">NP048_01050</name>
</gene>
<dbReference type="Proteomes" id="UP001316384">
    <property type="component" value="Chromosome"/>
</dbReference>
<proteinExistence type="predicted"/>
<keyword evidence="3" id="KW-1185">Reference proteome</keyword>
<evidence type="ECO:0008006" key="4">
    <source>
        <dbReference type="Google" id="ProtNLM"/>
    </source>
</evidence>
<dbReference type="RefSeq" id="WP_227577124.1">
    <property type="nucleotide sequence ID" value="NZ_CP101987.1"/>
</dbReference>
<feature type="chain" id="PRO_5045936256" description="DUF4126 domain-containing protein" evidence="1">
    <location>
        <begin position="24"/>
        <end position="151"/>
    </location>
</feature>
<accession>A0ABY5KNN0</accession>
<organism evidence="2 3">
    <name type="scientific">Cellulomonas xiejunii</name>
    <dbReference type="NCBI Taxonomy" id="2968083"/>
    <lineage>
        <taxon>Bacteria</taxon>
        <taxon>Bacillati</taxon>
        <taxon>Actinomycetota</taxon>
        <taxon>Actinomycetes</taxon>
        <taxon>Micrococcales</taxon>
        <taxon>Cellulomonadaceae</taxon>
        <taxon>Cellulomonas</taxon>
    </lineage>
</organism>
<keyword evidence="1" id="KW-0732">Signal</keyword>
<sequence>MGVIARSAVLGLAAGGRSSVALAVPVHAATRGHDGPAARVLRGLATLAVLGECVVDKLPATPSRLVPPQIAGRLVAGATGAAALAVVDGRRFPAVVVAALAGGAGAFAGSVAGASWRQWAADDGPDALRPDVRAALVEDVVVLTTARALAH</sequence>
<feature type="signal peptide" evidence="1">
    <location>
        <begin position="1"/>
        <end position="23"/>
    </location>
</feature>
<name>A0ABY5KNN0_9CELL</name>